<gene>
    <name evidence="1" type="ORF">MCOS_LOCUS3170</name>
</gene>
<evidence type="ECO:0000313" key="1">
    <source>
        <dbReference type="EMBL" id="VDD77167.1"/>
    </source>
</evidence>
<accession>A0A0R3U8G6</accession>
<dbReference type="WBParaSite" id="MCOS_0000316901-mRNA-1">
    <property type="protein sequence ID" value="MCOS_0000316901-mRNA-1"/>
    <property type="gene ID" value="MCOS_0000316901"/>
</dbReference>
<protein>
    <submittedName>
        <fullName evidence="1 3">Uncharacterized protein</fullName>
    </submittedName>
</protein>
<evidence type="ECO:0000313" key="3">
    <source>
        <dbReference type="WBParaSite" id="MCOS_0000316901-mRNA-1"/>
    </source>
</evidence>
<reference evidence="3" key="1">
    <citation type="submission" date="2017-02" db="UniProtKB">
        <authorList>
            <consortium name="WormBaseParasite"/>
        </authorList>
    </citation>
    <scope>IDENTIFICATION</scope>
</reference>
<evidence type="ECO:0000313" key="2">
    <source>
        <dbReference type="Proteomes" id="UP000267029"/>
    </source>
</evidence>
<dbReference type="AlphaFoldDB" id="A0A0R3U8G6"/>
<sequence>MQKSLDSMRSEVGGHTYLRRFPRHSQQICRAKRIETASQCQRRLCQGFSVTSTEPCACLRILRSISAHQAIRPPPLPAFSVVVEELYTVIREELVDSTIDKCELIGEVASTSDDGLFHTNFASHLLGVN</sequence>
<dbReference type="EMBL" id="UXSR01000655">
    <property type="protein sequence ID" value="VDD77167.1"/>
    <property type="molecule type" value="Genomic_DNA"/>
</dbReference>
<dbReference type="Proteomes" id="UP000267029">
    <property type="component" value="Unassembled WGS sequence"/>
</dbReference>
<name>A0A0R3U8G6_MESCO</name>
<organism evidence="3">
    <name type="scientific">Mesocestoides corti</name>
    <name type="common">Flatworm</name>
    <dbReference type="NCBI Taxonomy" id="53468"/>
    <lineage>
        <taxon>Eukaryota</taxon>
        <taxon>Metazoa</taxon>
        <taxon>Spiralia</taxon>
        <taxon>Lophotrochozoa</taxon>
        <taxon>Platyhelminthes</taxon>
        <taxon>Cestoda</taxon>
        <taxon>Eucestoda</taxon>
        <taxon>Cyclophyllidea</taxon>
        <taxon>Mesocestoididae</taxon>
        <taxon>Mesocestoides</taxon>
    </lineage>
</organism>
<proteinExistence type="predicted"/>
<reference evidence="1 2" key="2">
    <citation type="submission" date="2018-10" db="EMBL/GenBank/DDBJ databases">
        <authorList>
            <consortium name="Pathogen Informatics"/>
        </authorList>
    </citation>
    <scope>NUCLEOTIDE SEQUENCE [LARGE SCALE GENOMIC DNA]</scope>
</reference>
<keyword evidence="2" id="KW-1185">Reference proteome</keyword>